<evidence type="ECO:0000313" key="2">
    <source>
        <dbReference type="Proteomes" id="UP000245626"/>
    </source>
</evidence>
<keyword evidence="2" id="KW-1185">Reference proteome</keyword>
<dbReference type="EMBL" id="KZ819704">
    <property type="protein sequence ID" value="PWN53924.1"/>
    <property type="molecule type" value="Genomic_DNA"/>
</dbReference>
<proteinExistence type="predicted"/>
<evidence type="ECO:0000313" key="1">
    <source>
        <dbReference type="EMBL" id="PWN53924.1"/>
    </source>
</evidence>
<accession>A0ACD0P797</accession>
<name>A0ACD0P797_9BASI</name>
<organism evidence="1 2">
    <name type="scientific">Violaceomyces palustris</name>
    <dbReference type="NCBI Taxonomy" id="1673888"/>
    <lineage>
        <taxon>Eukaryota</taxon>
        <taxon>Fungi</taxon>
        <taxon>Dikarya</taxon>
        <taxon>Basidiomycota</taxon>
        <taxon>Ustilaginomycotina</taxon>
        <taxon>Ustilaginomycetes</taxon>
        <taxon>Violaceomycetales</taxon>
        <taxon>Violaceomycetaceae</taxon>
        <taxon>Violaceomyces</taxon>
    </lineage>
</organism>
<sequence length="1098" mass="124164">MTSLDSAGLRKSDPYWYEFKTFAKQRWFGRELLEIFTTEFRDRTKEYYAWAIHTGICSVNGKRGTARQIVQDGDLITNRVHRHEPPVTDEPIKILHRDDESGILVIVKPGSVPVHSAGRYYKHTLVELIKKEHGIEHLYTLNRLDRLTSGIMVAATNKKAASYIGGQFLAGLVNKAYVCRCRGEFPEGEVVCKEPILTIDRQSGVNIVHPLGKFCETVFIRLSYDPETDSSAVFCRPITGRTHQIRVHIQWLGHPICNDPIYGHGIWDKVDKSNFSKVVPDQWERAGGEVGNKDVDEVINALKKEKDDKEDWARWKDDVLFGGLNRKAGLEEVFVPGPNGVKTLPPDDEKVIALALEKLEMEGVTVPPKGLNRPREVETKWQKKVREESDTFCEECKIPLLPDPKPEELYIYLHAIKYWTADWSYEDTLPWWAREDWRKVPRKGSGGEGNDAAAKLPPFDIAKMVISNDLKPKIKETEAFVDEESNEVVEPIVRARKVVDFPDKIDYHPALIQLSQGFSTTGGITFEVFRGFEDFAQREILQQLYSCSTDAERHAHSRTEPITLSSVRSALVQISDPFWSNLALRLHLSSRIRVSKASYLTIATERIPLEILTNLKAERVEAGTSNRQRFLKRLEVKKEAKKAGKTTEEIRDQILADEAQIHFREGIDFAKLWSSEVEFLKRIENFWNESELARESALGSYRDVLRILGRHDQDLAEGKKTFRATVDRSGYMMPSLTTMALERYVGTMAWKWLNGPVQVEDPHEWDVDLESPSLEIVLKLSPGFGTDSVIPVGAAAEDNSEGSMVLLIRLPEGPVPPAHRPKLRNELTMTGTPLARYRASALATSLPIPLLNEEQLNGDDSRGRRRMKILEPCCGHASIVLEIASALEAKGIQADVLGCDIEAPTIERAQEIVKLSGFEKPKGDGTDLGVKVDVQVVDGTKTRAILDFVGGPNSVDAIITDLPWGRREKAAQSISSLYSHLMERWLRILRPGGYAVLVTAEQKTLSRALNVFENRCRKKQAPWILKVEDLHLVKPAEEEEEGSGLGGHDIEDATRWCEQNQDTLVVRQGEAECRENDHLRRVEIGYHVYAFLVRKVTY</sequence>
<reference evidence="1 2" key="1">
    <citation type="journal article" date="2018" name="Mol. Biol. Evol.">
        <title>Broad Genomic Sampling Reveals a Smut Pathogenic Ancestry of the Fungal Clade Ustilaginomycotina.</title>
        <authorList>
            <person name="Kijpornyongpan T."/>
            <person name="Mondo S.J."/>
            <person name="Barry K."/>
            <person name="Sandor L."/>
            <person name="Lee J."/>
            <person name="Lipzen A."/>
            <person name="Pangilinan J."/>
            <person name="LaButti K."/>
            <person name="Hainaut M."/>
            <person name="Henrissat B."/>
            <person name="Grigoriev I.V."/>
            <person name="Spatafora J.W."/>
            <person name="Aime M.C."/>
        </authorList>
    </citation>
    <scope>NUCLEOTIDE SEQUENCE [LARGE SCALE GENOMIC DNA]</scope>
    <source>
        <strain evidence="1 2">SA 807</strain>
    </source>
</reference>
<dbReference type="Proteomes" id="UP000245626">
    <property type="component" value="Unassembled WGS sequence"/>
</dbReference>
<protein>
    <submittedName>
        <fullName evidence="1">Pseudouridine synthase</fullName>
    </submittedName>
</protein>
<gene>
    <name evidence="1" type="ORF">IE53DRAFT_80415</name>
</gene>